<feature type="signal peptide" evidence="1">
    <location>
        <begin position="1"/>
        <end position="25"/>
    </location>
</feature>
<keyword evidence="1" id="KW-0732">Signal</keyword>
<reference evidence="2" key="2">
    <citation type="submission" date="2020-09" db="EMBL/GenBank/DDBJ databases">
        <authorList>
            <person name="Sun Q."/>
            <person name="Zhou Y."/>
        </authorList>
    </citation>
    <scope>NUCLEOTIDE SEQUENCE</scope>
    <source>
        <strain evidence="2">CGMCC 4.7278</strain>
    </source>
</reference>
<evidence type="ECO:0000313" key="2">
    <source>
        <dbReference type="EMBL" id="GGK58201.1"/>
    </source>
</evidence>
<dbReference type="Proteomes" id="UP000612956">
    <property type="component" value="Unassembled WGS sequence"/>
</dbReference>
<sequence length="292" mass="29955">MLRRFITAIVGVVAALTMSVAPALADTGSAATVPPGAPVAEPINCRPDASHPNPVIVLPGGDGLVADTESQWDTMLSTLRGAGFCAVTFQGGVVDGRRWGGDMPTSARQLGDYVAEVKAATGAAKVDIVAHSAGGFVTNYYAKVLGGGANLRSVVLLAPETRGVDGTGFLEQSGVTGMSVTPVDLLRQVPGLRASLSTAMPKMASMLQVLPGSPAYHAVMDGPLAIEGVRYAVLATRNDRVATPAGASSFILEPGVTNVFYEDEFPAAAPVDHSTLRSSPLTAAWVVSQLVS</sequence>
<dbReference type="SUPFAM" id="SSF53474">
    <property type="entry name" value="alpha/beta-Hydrolases"/>
    <property type="match status" value="1"/>
</dbReference>
<comment type="caution">
    <text evidence="2">The sequence shown here is derived from an EMBL/GenBank/DDBJ whole genome shotgun (WGS) entry which is preliminary data.</text>
</comment>
<evidence type="ECO:0000313" key="3">
    <source>
        <dbReference type="Proteomes" id="UP000612956"/>
    </source>
</evidence>
<name>A0A917QM32_9NOCA</name>
<dbReference type="Pfam" id="PF01674">
    <property type="entry name" value="Lipase_2"/>
    <property type="match status" value="1"/>
</dbReference>
<protein>
    <submittedName>
        <fullName evidence="2">Lipase</fullName>
    </submittedName>
</protein>
<keyword evidence="3" id="KW-1185">Reference proteome</keyword>
<dbReference type="AlphaFoldDB" id="A0A917QM32"/>
<dbReference type="Gene3D" id="3.40.50.1820">
    <property type="entry name" value="alpha/beta hydrolase"/>
    <property type="match status" value="1"/>
</dbReference>
<dbReference type="InterPro" id="IPR002918">
    <property type="entry name" value="Lipase_EstA/Esterase_EstB"/>
</dbReference>
<dbReference type="RefSeq" id="WP_188829894.1">
    <property type="nucleotide sequence ID" value="NZ_BMMW01000003.1"/>
</dbReference>
<gene>
    <name evidence="2" type="primary">aes</name>
    <name evidence="2" type="ORF">GCM10011591_33040</name>
</gene>
<feature type="chain" id="PRO_5036813190" evidence="1">
    <location>
        <begin position="26"/>
        <end position="292"/>
    </location>
</feature>
<proteinExistence type="predicted"/>
<accession>A0A917QM32</accession>
<evidence type="ECO:0000256" key="1">
    <source>
        <dbReference type="SAM" id="SignalP"/>
    </source>
</evidence>
<organism evidence="2 3">
    <name type="scientific">Nocardia camponoti</name>
    <dbReference type="NCBI Taxonomy" id="1616106"/>
    <lineage>
        <taxon>Bacteria</taxon>
        <taxon>Bacillati</taxon>
        <taxon>Actinomycetota</taxon>
        <taxon>Actinomycetes</taxon>
        <taxon>Mycobacteriales</taxon>
        <taxon>Nocardiaceae</taxon>
        <taxon>Nocardia</taxon>
    </lineage>
</organism>
<dbReference type="GO" id="GO:0016787">
    <property type="term" value="F:hydrolase activity"/>
    <property type="evidence" value="ECO:0007669"/>
    <property type="project" value="InterPro"/>
</dbReference>
<dbReference type="EMBL" id="BMMW01000003">
    <property type="protein sequence ID" value="GGK58201.1"/>
    <property type="molecule type" value="Genomic_DNA"/>
</dbReference>
<reference evidence="2" key="1">
    <citation type="journal article" date="2014" name="Int. J. Syst. Evol. Microbiol.">
        <title>Complete genome sequence of Corynebacterium casei LMG S-19264T (=DSM 44701T), isolated from a smear-ripened cheese.</title>
        <authorList>
            <consortium name="US DOE Joint Genome Institute (JGI-PGF)"/>
            <person name="Walter F."/>
            <person name="Albersmeier A."/>
            <person name="Kalinowski J."/>
            <person name="Ruckert C."/>
        </authorList>
    </citation>
    <scope>NUCLEOTIDE SEQUENCE</scope>
    <source>
        <strain evidence="2">CGMCC 4.7278</strain>
    </source>
</reference>
<dbReference type="InterPro" id="IPR029058">
    <property type="entry name" value="AB_hydrolase_fold"/>
</dbReference>
<dbReference type="GO" id="GO:0016042">
    <property type="term" value="P:lipid catabolic process"/>
    <property type="evidence" value="ECO:0007669"/>
    <property type="project" value="InterPro"/>
</dbReference>